<evidence type="ECO:0000256" key="1">
    <source>
        <dbReference type="SAM" id="Coils"/>
    </source>
</evidence>
<sequence length="299" mass="34059">MGDRRPSLTNQMIVKPFWKAATWFGIRKLTGTLQGFVGPYSDTLTHFDTTAPIVALTIDDGLSRGGPDVSMVQDVLQVLKKYDATATFFVCTEYVEDQQDDVMALLEAGHELGNHMQEDLSMHYFRLPKEEFQKQLRDVNQVLDELEQRQQQKSTENSVGTRNLRWFRAPQGILTSSMKQAMDDAPIPMQHVLGDCYSDDWKFAQDMDSTTPEDFDAENCRAVMDEIGQVMLKQAQEGSIAIFHMPQRGFRQGTLYALEYFLQGIQDRGWKCCSLTNMQQMIENNEKQADEKPSTAETA</sequence>
<dbReference type="PANTHER" id="PTHR10587">
    <property type="entry name" value="GLYCOSYL TRANSFERASE-RELATED"/>
    <property type="match status" value="1"/>
</dbReference>
<reference evidence="3" key="1">
    <citation type="submission" date="2020-06" db="EMBL/GenBank/DDBJ databases">
        <authorList>
            <consortium name="Plant Systems Biology data submission"/>
        </authorList>
    </citation>
    <scope>NUCLEOTIDE SEQUENCE</scope>
    <source>
        <strain evidence="3">D6</strain>
    </source>
</reference>
<dbReference type="InterPro" id="IPR050248">
    <property type="entry name" value="Polysacc_deacetylase_ArnD"/>
</dbReference>
<feature type="coiled-coil region" evidence="1">
    <location>
        <begin position="129"/>
        <end position="156"/>
    </location>
</feature>
<dbReference type="GO" id="GO:0004099">
    <property type="term" value="F:chitin deacetylase activity"/>
    <property type="evidence" value="ECO:0007669"/>
    <property type="project" value="UniProtKB-ARBA"/>
</dbReference>
<evidence type="ECO:0000259" key="2">
    <source>
        <dbReference type="PROSITE" id="PS51677"/>
    </source>
</evidence>
<protein>
    <submittedName>
        <fullName evidence="3">Polysaccharide deacetylase</fullName>
    </submittedName>
</protein>
<dbReference type="GO" id="GO:0005975">
    <property type="term" value="P:carbohydrate metabolic process"/>
    <property type="evidence" value="ECO:0007669"/>
    <property type="project" value="InterPro"/>
</dbReference>
<comment type="caution">
    <text evidence="3">The sequence shown here is derived from an EMBL/GenBank/DDBJ whole genome shotgun (WGS) entry which is preliminary data.</text>
</comment>
<accession>A0A9N8HT51</accession>
<dbReference type="SUPFAM" id="SSF88713">
    <property type="entry name" value="Glycoside hydrolase/deacetylase"/>
    <property type="match status" value="1"/>
</dbReference>
<gene>
    <name evidence="3" type="ORF">SEMRO_1468_G275170.1</name>
</gene>
<evidence type="ECO:0000313" key="3">
    <source>
        <dbReference type="EMBL" id="CAB9523885.1"/>
    </source>
</evidence>
<dbReference type="Gene3D" id="3.20.20.370">
    <property type="entry name" value="Glycoside hydrolase/deacetylase"/>
    <property type="match status" value="1"/>
</dbReference>
<keyword evidence="4" id="KW-1185">Reference proteome</keyword>
<evidence type="ECO:0000313" key="4">
    <source>
        <dbReference type="Proteomes" id="UP001153069"/>
    </source>
</evidence>
<dbReference type="InterPro" id="IPR002509">
    <property type="entry name" value="NODB_dom"/>
</dbReference>
<proteinExistence type="predicted"/>
<keyword evidence="1" id="KW-0175">Coiled coil</keyword>
<dbReference type="Pfam" id="PF01522">
    <property type="entry name" value="Polysacc_deac_1"/>
    <property type="match status" value="1"/>
</dbReference>
<dbReference type="OrthoDB" id="407355at2759"/>
<feature type="domain" description="NodB homology" evidence="2">
    <location>
        <begin position="52"/>
        <end position="273"/>
    </location>
</feature>
<dbReference type="InterPro" id="IPR011330">
    <property type="entry name" value="Glyco_hydro/deAcase_b/a-brl"/>
</dbReference>
<name>A0A9N8HT51_9STRA</name>
<dbReference type="PROSITE" id="PS51677">
    <property type="entry name" value="NODB"/>
    <property type="match status" value="1"/>
</dbReference>
<dbReference type="AlphaFoldDB" id="A0A9N8HT51"/>
<dbReference type="EMBL" id="CAICTM010001466">
    <property type="protein sequence ID" value="CAB9523885.1"/>
    <property type="molecule type" value="Genomic_DNA"/>
</dbReference>
<dbReference type="Proteomes" id="UP001153069">
    <property type="component" value="Unassembled WGS sequence"/>
</dbReference>
<organism evidence="3 4">
    <name type="scientific">Seminavis robusta</name>
    <dbReference type="NCBI Taxonomy" id="568900"/>
    <lineage>
        <taxon>Eukaryota</taxon>
        <taxon>Sar</taxon>
        <taxon>Stramenopiles</taxon>
        <taxon>Ochrophyta</taxon>
        <taxon>Bacillariophyta</taxon>
        <taxon>Bacillariophyceae</taxon>
        <taxon>Bacillariophycidae</taxon>
        <taxon>Naviculales</taxon>
        <taxon>Naviculaceae</taxon>
        <taxon>Seminavis</taxon>
    </lineage>
</organism>